<keyword evidence="1" id="KW-0732">Signal</keyword>
<feature type="domain" description="DUF4136" evidence="2">
    <location>
        <begin position="36"/>
        <end position="195"/>
    </location>
</feature>
<evidence type="ECO:0000259" key="2">
    <source>
        <dbReference type="Pfam" id="PF13590"/>
    </source>
</evidence>
<feature type="chain" id="PRO_5021253759" evidence="1">
    <location>
        <begin position="30"/>
        <end position="202"/>
    </location>
</feature>
<organism evidence="3 4">
    <name type="scientific">Hymenobacter elongatus</name>
    <dbReference type="NCBI Taxonomy" id="877208"/>
    <lineage>
        <taxon>Bacteria</taxon>
        <taxon>Pseudomonadati</taxon>
        <taxon>Bacteroidota</taxon>
        <taxon>Cytophagia</taxon>
        <taxon>Cytophagales</taxon>
        <taxon>Hymenobacteraceae</taxon>
        <taxon>Hymenobacter</taxon>
    </lineage>
</organism>
<evidence type="ECO:0000313" key="3">
    <source>
        <dbReference type="EMBL" id="TGE15943.1"/>
    </source>
</evidence>
<comment type="caution">
    <text evidence="3">The sequence shown here is derived from an EMBL/GenBank/DDBJ whole genome shotgun (WGS) entry which is preliminary data.</text>
</comment>
<feature type="signal peptide" evidence="1">
    <location>
        <begin position="1"/>
        <end position="29"/>
    </location>
</feature>
<gene>
    <name evidence="3" type="ORF">E5J99_10945</name>
</gene>
<keyword evidence="4" id="KW-1185">Reference proteome</keyword>
<sequence>MNRISRFFARPVALAAVGFSLLLGATSCAMTSRVGVTSDFDHSVNFRAFKTWAWYPQQPTDSEGGPAEGYQSFLDTRLRTAVESEMVKKGLTRVDKNPDVYVAYSAKVEDKQRSNAGYGSPFGYPYYGYGYGAFGRGAYQPITDYKAGTVIIDLVDAKRKQLAWRGFGEAQIDQQTISEQEAYRIVGSVLGSYPPTDTQAKR</sequence>
<accession>A0A4Z0PK33</accession>
<protein>
    <submittedName>
        <fullName evidence="3">DUF4136 domain-containing protein</fullName>
    </submittedName>
</protein>
<dbReference type="InterPro" id="IPR025411">
    <property type="entry name" value="DUF4136"/>
</dbReference>
<proteinExistence type="predicted"/>
<reference evidence="3 4" key="1">
    <citation type="submission" date="2019-04" db="EMBL/GenBank/DDBJ databases">
        <authorList>
            <person name="Feng G."/>
            <person name="Zhang J."/>
            <person name="Zhu H."/>
        </authorList>
    </citation>
    <scope>NUCLEOTIDE SEQUENCE [LARGE SCALE GENOMIC DNA]</scope>
    <source>
        <strain evidence="3 4">JCM 17223</strain>
    </source>
</reference>
<dbReference type="Pfam" id="PF13590">
    <property type="entry name" value="DUF4136"/>
    <property type="match status" value="1"/>
</dbReference>
<evidence type="ECO:0000256" key="1">
    <source>
        <dbReference type="SAM" id="SignalP"/>
    </source>
</evidence>
<dbReference type="PROSITE" id="PS51257">
    <property type="entry name" value="PROKAR_LIPOPROTEIN"/>
    <property type="match status" value="1"/>
</dbReference>
<dbReference type="Gene3D" id="3.30.160.670">
    <property type="match status" value="1"/>
</dbReference>
<dbReference type="EMBL" id="SRLD01000019">
    <property type="protein sequence ID" value="TGE15943.1"/>
    <property type="molecule type" value="Genomic_DNA"/>
</dbReference>
<dbReference type="AlphaFoldDB" id="A0A4Z0PK33"/>
<evidence type="ECO:0000313" key="4">
    <source>
        <dbReference type="Proteomes" id="UP000297739"/>
    </source>
</evidence>
<name>A0A4Z0PK33_9BACT</name>
<dbReference type="Proteomes" id="UP000297739">
    <property type="component" value="Unassembled WGS sequence"/>
</dbReference>
<dbReference type="RefSeq" id="WP_135497812.1">
    <property type="nucleotide sequence ID" value="NZ_SRLD01000019.1"/>
</dbReference>
<dbReference type="OrthoDB" id="5432251at2"/>